<evidence type="ECO:0000313" key="8">
    <source>
        <dbReference type="Proteomes" id="UP000677054"/>
    </source>
</evidence>
<dbReference type="Proteomes" id="UP000677054">
    <property type="component" value="Unassembled WGS sequence"/>
</dbReference>
<comment type="similarity">
    <text evidence="4">Belongs to the cyclin family.</text>
</comment>
<feature type="domain" description="Cyclin-like" evidence="6">
    <location>
        <begin position="186"/>
        <end position="271"/>
    </location>
</feature>
<name>A0A7R9AEJ5_9CRUS</name>
<dbReference type="Pfam" id="PF00134">
    <property type="entry name" value="Cyclin_N"/>
    <property type="match status" value="1"/>
</dbReference>
<organism evidence="7">
    <name type="scientific">Darwinula stevensoni</name>
    <dbReference type="NCBI Taxonomy" id="69355"/>
    <lineage>
        <taxon>Eukaryota</taxon>
        <taxon>Metazoa</taxon>
        <taxon>Ecdysozoa</taxon>
        <taxon>Arthropoda</taxon>
        <taxon>Crustacea</taxon>
        <taxon>Oligostraca</taxon>
        <taxon>Ostracoda</taxon>
        <taxon>Podocopa</taxon>
        <taxon>Podocopida</taxon>
        <taxon>Darwinulocopina</taxon>
        <taxon>Darwinuloidea</taxon>
        <taxon>Darwinulidae</taxon>
        <taxon>Darwinula</taxon>
    </lineage>
</organism>
<dbReference type="AlphaFoldDB" id="A0A7R9AEJ5"/>
<dbReference type="SMART" id="SM00385">
    <property type="entry name" value="CYCLIN"/>
    <property type="match status" value="1"/>
</dbReference>
<keyword evidence="1" id="KW-0132">Cell division</keyword>
<evidence type="ECO:0000256" key="4">
    <source>
        <dbReference type="RuleBase" id="RU000383"/>
    </source>
</evidence>
<reference evidence="7" key="1">
    <citation type="submission" date="2020-11" db="EMBL/GenBank/DDBJ databases">
        <authorList>
            <person name="Tran Van P."/>
        </authorList>
    </citation>
    <scope>NUCLEOTIDE SEQUENCE</scope>
</reference>
<keyword evidence="8" id="KW-1185">Reference proteome</keyword>
<keyword evidence="3" id="KW-0131">Cell cycle</keyword>
<dbReference type="Gene3D" id="1.10.472.10">
    <property type="entry name" value="Cyclin-like"/>
    <property type="match status" value="1"/>
</dbReference>
<dbReference type="InterPro" id="IPR006671">
    <property type="entry name" value="Cyclin_N"/>
</dbReference>
<evidence type="ECO:0000256" key="3">
    <source>
        <dbReference type="ARBA" id="ARBA00023306"/>
    </source>
</evidence>
<proteinExistence type="inferred from homology"/>
<evidence type="ECO:0000259" key="6">
    <source>
        <dbReference type="SMART" id="SM00385"/>
    </source>
</evidence>
<feature type="region of interest" description="Disordered" evidence="5">
    <location>
        <begin position="1"/>
        <end position="57"/>
    </location>
</feature>
<dbReference type="GO" id="GO:0051301">
    <property type="term" value="P:cell division"/>
    <property type="evidence" value="ECO:0007669"/>
    <property type="project" value="UniProtKB-KW"/>
</dbReference>
<feature type="region of interest" description="Disordered" evidence="5">
    <location>
        <begin position="70"/>
        <end position="117"/>
    </location>
</feature>
<evidence type="ECO:0000256" key="1">
    <source>
        <dbReference type="ARBA" id="ARBA00022618"/>
    </source>
</evidence>
<dbReference type="EMBL" id="CAJPEV010004666">
    <property type="protein sequence ID" value="CAG0902139.1"/>
    <property type="molecule type" value="Genomic_DNA"/>
</dbReference>
<accession>A0A7R9AEJ5</accession>
<dbReference type="SUPFAM" id="SSF47954">
    <property type="entry name" value="Cyclin-like"/>
    <property type="match status" value="1"/>
</dbReference>
<evidence type="ECO:0000256" key="5">
    <source>
        <dbReference type="SAM" id="MobiDB-lite"/>
    </source>
</evidence>
<evidence type="ECO:0000313" key="7">
    <source>
        <dbReference type="EMBL" id="CAD7252644.1"/>
    </source>
</evidence>
<dbReference type="InterPro" id="IPR048258">
    <property type="entry name" value="Cyclins_cyclin-box"/>
</dbReference>
<gene>
    <name evidence="7" type="ORF">DSTB1V02_LOCUS12402</name>
</gene>
<dbReference type="InterPro" id="IPR039361">
    <property type="entry name" value="Cyclin"/>
</dbReference>
<keyword evidence="2 4" id="KW-0195">Cyclin</keyword>
<dbReference type="FunFam" id="1.10.472.10:FF:000001">
    <property type="entry name" value="G2/mitotic-specific cyclin"/>
    <property type="match status" value="1"/>
</dbReference>
<dbReference type="PROSITE" id="PS00292">
    <property type="entry name" value="CYCLINS"/>
    <property type="match status" value="1"/>
</dbReference>
<dbReference type="PANTHER" id="PTHR10177">
    <property type="entry name" value="CYCLINS"/>
    <property type="match status" value="1"/>
</dbReference>
<dbReference type="OrthoDB" id="5590282at2759"/>
<dbReference type="EMBL" id="LR904183">
    <property type="protein sequence ID" value="CAD7252644.1"/>
    <property type="molecule type" value="Genomic_DNA"/>
</dbReference>
<dbReference type="GO" id="GO:0000278">
    <property type="term" value="P:mitotic cell cycle"/>
    <property type="evidence" value="ECO:0007669"/>
    <property type="project" value="UniProtKB-ARBA"/>
</dbReference>
<protein>
    <recommendedName>
        <fullName evidence="6">Cyclin-like domain-containing protein</fullName>
    </recommendedName>
</protein>
<dbReference type="InterPro" id="IPR013763">
    <property type="entry name" value="Cyclin-like_dom"/>
</dbReference>
<evidence type="ECO:0000256" key="2">
    <source>
        <dbReference type="ARBA" id="ARBA00023127"/>
    </source>
</evidence>
<dbReference type="InterPro" id="IPR036915">
    <property type="entry name" value="Cyclin-like_sf"/>
</dbReference>
<sequence length="321" mass="35918">MTSRTGLLPALRRQNSENGIRTTRASAGLRLRGGLGPKGAFTDASNRPKPTARLGRPVANLGKQSLGVKPKVRSAMTKRGSVADQENRPVTEALETLTEEKSELEEAPIKPRVRAGDVSPISQSLKLLQEATGDPDSDDINDPQCLASYASDIYHYLWKKERDLAIQEDFLEGKGVKPQHREMLVNWLIQVQMDMRLCQETLYLGIFILDKYCSMEKVLQKSKYQLTGITSLFIASKVEEVGYIPIEDFAEMTDGAVTVSEMKSHEMRILHTIDFVVTRPHALHFLRRDSKVGQPLGLSPSYSMLTLEEENFEADVIKAMQ</sequence>